<dbReference type="STRING" id="745531.A0A0C3PMB7"/>
<feature type="compositionally biased region" description="Acidic residues" evidence="1">
    <location>
        <begin position="58"/>
        <end position="69"/>
    </location>
</feature>
<feature type="region of interest" description="Disordered" evidence="1">
    <location>
        <begin position="48"/>
        <end position="73"/>
    </location>
</feature>
<evidence type="ECO:0000256" key="1">
    <source>
        <dbReference type="SAM" id="MobiDB-lite"/>
    </source>
</evidence>
<dbReference type="EMBL" id="KN840491">
    <property type="protein sequence ID" value="KIP07763.1"/>
    <property type="molecule type" value="Genomic_DNA"/>
</dbReference>
<keyword evidence="4" id="KW-1185">Reference proteome</keyword>
<dbReference type="OrthoDB" id="1076608at2759"/>
<evidence type="ECO:0000313" key="4">
    <source>
        <dbReference type="Proteomes" id="UP000053257"/>
    </source>
</evidence>
<dbReference type="InterPro" id="IPR022257">
    <property type="entry name" value="PHM7_ext"/>
</dbReference>
<proteinExistence type="predicted"/>
<dbReference type="AlphaFoldDB" id="A0A0C3PMB7"/>
<dbReference type="Pfam" id="PF12621">
    <property type="entry name" value="PHM7_ext"/>
    <property type="match status" value="1"/>
</dbReference>
<evidence type="ECO:0000259" key="2">
    <source>
        <dbReference type="Pfam" id="PF12621"/>
    </source>
</evidence>
<feature type="region of interest" description="Disordered" evidence="1">
    <location>
        <begin position="121"/>
        <end position="140"/>
    </location>
</feature>
<gene>
    <name evidence="3" type="ORF">PHLGIDRAFT_408268</name>
</gene>
<sequence length="140" mass="15071">MTQLVHRHLKNPVAPVGKLAEKVQTHIVKTALAEADLADAYSSVAHSSAHDLRTLAEPDADDEPEDEDFDAHGFAHPSTYAAQRWIWVPRDALGLSTHFVAQFRAAGVLASDAGAAMDARGEVEVNRSPPDEEWAGGHDA</sequence>
<organism evidence="3 4">
    <name type="scientific">Phlebiopsis gigantea (strain 11061_1 CR5-6)</name>
    <name type="common">White-rot fungus</name>
    <name type="synonym">Peniophora gigantea</name>
    <dbReference type="NCBI Taxonomy" id="745531"/>
    <lineage>
        <taxon>Eukaryota</taxon>
        <taxon>Fungi</taxon>
        <taxon>Dikarya</taxon>
        <taxon>Basidiomycota</taxon>
        <taxon>Agaricomycotina</taxon>
        <taxon>Agaricomycetes</taxon>
        <taxon>Polyporales</taxon>
        <taxon>Phanerochaetaceae</taxon>
        <taxon>Phlebiopsis</taxon>
    </lineage>
</organism>
<feature type="domain" description="10TM putative phosphate transporter extracellular tail" evidence="2">
    <location>
        <begin position="46"/>
        <end position="131"/>
    </location>
</feature>
<reference evidence="3 4" key="1">
    <citation type="journal article" date="2014" name="PLoS Genet.">
        <title>Analysis of the Phlebiopsis gigantea genome, transcriptome and secretome provides insight into its pioneer colonization strategies of wood.</title>
        <authorList>
            <person name="Hori C."/>
            <person name="Ishida T."/>
            <person name="Igarashi K."/>
            <person name="Samejima M."/>
            <person name="Suzuki H."/>
            <person name="Master E."/>
            <person name="Ferreira P."/>
            <person name="Ruiz-Duenas F.J."/>
            <person name="Held B."/>
            <person name="Canessa P."/>
            <person name="Larrondo L.F."/>
            <person name="Schmoll M."/>
            <person name="Druzhinina I.S."/>
            <person name="Kubicek C.P."/>
            <person name="Gaskell J.A."/>
            <person name="Kersten P."/>
            <person name="St John F."/>
            <person name="Glasner J."/>
            <person name="Sabat G."/>
            <person name="Splinter BonDurant S."/>
            <person name="Syed K."/>
            <person name="Yadav J."/>
            <person name="Mgbeahuruike A.C."/>
            <person name="Kovalchuk A."/>
            <person name="Asiegbu F.O."/>
            <person name="Lackner G."/>
            <person name="Hoffmeister D."/>
            <person name="Rencoret J."/>
            <person name="Gutierrez A."/>
            <person name="Sun H."/>
            <person name="Lindquist E."/>
            <person name="Barry K."/>
            <person name="Riley R."/>
            <person name="Grigoriev I.V."/>
            <person name="Henrissat B."/>
            <person name="Kues U."/>
            <person name="Berka R.M."/>
            <person name="Martinez A.T."/>
            <person name="Covert S.F."/>
            <person name="Blanchette R.A."/>
            <person name="Cullen D."/>
        </authorList>
    </citation>
    <scope>NUCLEOTIDE SEQUENCE [LARGE SCALE GENOMIC DNA]</scope>
    <source>
        <strain evidence="3 4">11061_1 CR5-6</strain>
    </source>
</reference>
<dbReference type="Proteomes" id="UP000053257">
    <property type="component" value="Unassembled WGS sequence"/>
</dbReference>
<dbReference type="HOGENOM" id="CLU_1938684_0_0_1"/>
<accession>A0A0C3PMB7</accession>
<protein>
    <recommendedName>
        <fullName evidence="2">10TM putative phosphate transporter extracellular tail domain-containing protein</fullName>
    </recommendedName>
</protein>
<name>A0A0C3PMB7_PHLG1</name>
<evidence type="ECO:0000313" key="3">
    <source>
        <dbReference type="EMBL" id="KIP07763.1"/>
    </source>
</evidence>